<comment type="caution">
    <text evidence="1">The sequence shown here is derived from an EMBL/GenBank/DDBJ whole genome shotgun (WGS) entry which is preliminary data.</text>
</comment>
<name>A0A426FTI3_9BURK</name>
<gene>
    <name evidence="1" type="ORF">EHV23_00515</name>
</gene>
<dbReference type="AlphaFoldDB" id="A0A426FTI3"/>
<dbReference type="EMBL" id="RRUE01000001">
    <property type="protein sequence ID" value="RRN46012.1"/>
    <property type="molecule type" value="Genomic_DNA"/>
</dbReference>
<dbReference type="Proteomes" id="UP000270261">
    <property type="component" value="Unassembled WGS sequence"/>
</dbReference>
<protein>
    <submittedName>
        <fullName evidence="1">Uncharacterized protein</fullName>
    </submittedName>
</protein>
<dbReference type="OrthoDB" id="7107921at2"/>
<dbReference type="Pfam" id="PF12441">
    <property type="entry name" value="CopG_antitoxin"/>
    <property type="match status" value="1"/>
</dbReference>
<proteinExistence type="predicted"/>
<reference evidence="1 2" key="1">
    <citation type="submission" date="2018-11" db="EMBL/GenBank/DDBJ databases">
        <title>Genome sequencing of Lautropia sp. KCOM 2505 (= ChDC F240).</title>
        <authorList>
            <person name="Kook J.-K."/>
            <person name="Park S.-N."/>
            <person name="Lim Y.K."/>
        </authorList>
    </citation>
    <scope>NUCLEOTIDE SEQUENCE [LARGE SCALE GENOMIC DNA]</scope>
    <source>
        <strain evidence="1 2">KCOM 2505</strain>
    </source>
</reference>
<accession>A0A426FTI3</accession>
<organism evidence="1 2">
    <name type="scientific">Lautropia dentalis</name>
    <dbReference type="NCBI Taxonomy" id="2490857"/>
    <lineage>
        <taxon>Bacteria</taxon>
        <taxon>Pseudomonadati</taxon>
        <taxon>Pseudomonadota</taxon>
        <taxon>Betaproteobacteria</taxon>
        <taxon>Burkholderiales</taxon>
        <taxon>Burkholderiaceae</taxon>
        <taxon>Lautropia</taxon>
    </lineage>
</organism>
<keyword evidence="2" id="KW-1185">Reference proteome</keyword>
<sequence>MPSPGKALPPLRTDDEAEHFVDTADLSEYDLSDFRPMQFEFSKPGTSDILRTHASGTVR</sequence>
<evidence type="ECO:0000313" key="2">
    <source>
        <dbReference type="Proteomes" id="UP000270261"/>
    </source>
</evidence>
<dbReference type="InterPro" id="IPR022148">
    <property type="entry name" value="CopG_antitoxin"/>
</dbReference>
<evidence type="ECO:0000313" key="1">
    <source>
        <dbReference type="EMBL" id="RRN46012.1"/>
    </source>
</evidence>